<reference evidence="2" key="1">
    <citation type="submission" date="2017-05" db="EMBL/GenBank/DDBJ databases">
        <authorList>
            <person name="Macchi M."/>
            <person name="Festa S."/>
            <person name="Coppotelli B.M."/>
            <person name="Morelli I.S."/>
        </authorList>
    </citation>
    <scope>NUCLEOTIDE SEQUENCE [LARGE SCALE GENOMIC DNA]</scope>
    <source>
        <strain evidence="2">I</strain>
    </source>
</reference>
<name>A0A211ZR92_9PROT</name>
<dbReference type="EMBL" id="NHON01000010">
    <property type="protein sequence ID" value="OWJ67801.1"/>
    <property type="molecule type" value="Genomic_DNA"/>
</dbReference>
<keyword evidence="2" id="KW-1185">Reference proteome</keyword>
<organism evidence="1 2">
    <name type="scientific">Inquilinus limosus</name>
    <dbReference type="NCBI Taxonomy" id="171674"/>
    <lineage>
        <taxon>Bacteria</taxon>
        <taxon>Pseudomonadati</taxon>
        <taxon>Pseudomonadota</taxon>
        <taxon>Alphaproteobacteria</taxon>
        <taxon>Rhodospirillales</taxon>
        <taxon>Rhodospirillaceae</taxon>
        <taxon>Inquilinus</taxon>
    </lineage>
</organism>
<dbReference type="RefSeq" id="WP_088150370.1">
    <property type="nucleotide sequence ID" value="NZ_NHON01000010.1"/>
</dbReference>
<sequence>MFTTLILVCATAMPQHDCTRDTAVDVVAGPVAPSPLGCGFAGPAMLASTALGPGLGKGRYLKVVCDQRHETG</sequence>
<accession>A0A211ZR92</accession>
<dbReference type="OrthoDB" id="7864919at2"/>
<evidence type="ECO:0000313" key="1">
    <source>
        <dbReference type="EMBL" id="OWJ67801.1"/>
    </source>
</evidence>
<comment type="caution">
    <text evidence="1">The sequence shown here is derived from an EMBL/GenBank/DDBJ whole genome shotgun (WGS) entry which is preliminary data.</text>
</comment>
<dbReference type="AlphaFoldDB" id="A0A211ZR92"/>
<dbReference type="Proteomes" id="UP000196655">
    <property type="component" value="Unassembled WGS sequence"/>
</dbReference>
<protein>
    <submittedName>
        <fullName evidence="1">Uncharacterized protein</fullName>
    </submittedName>
</protein>
<gene>
    <name evidence="1" type="ORF">BWR60_07415</name>
</gene>
<evidence type="ECO:0000313" key="2">
    <source>
        <dbReference type="Proteomes" id="UP000196655"/>
    </source>
</evidence>
<proteinExistence type="predicted"/>